<comment type="caution">
    <text evidence="2">The sequence shown here is derived from an EMBL/GenBank/DDBJ whole genome shotgun (WGS) entry which is preliminary data.</text>
</comment>
<dbReference type="InterPro" id="IPR050789">
    <property type="entry name" value="Diverse_Enzym_Activities"/>
</dbReference>
<feature type="domain" description="Beta-lactamase-related" evidence="1">
    <location>
        <begin position="92"/>
        <end position="313"/>
    </location>
</feature>
<gene>
    <name evidence="2" type="ORF">LGH74_17455</name>
</gene>
<dbReference type="RefSeq" id="WP_226177602.1">
    <property type="nucleotide sequence ID" value="NZ_JAJADR010000005.1"/>
</dbReference>
<dbReference type="InterPro" id="IPR001466">
    <property type="entry name" value="Beta-lactam-related"/>
</dbReference>
<dbReference type="Gene3D" id="3.40.710.10">
    <property type="entry name" value="DD-peptidase/beta-lactamase superfamily"/>
    <property type="match status" value="1"/>
</dbReference>
<dbReference type="Proteomes" id="UP001165296">
    <property type="component" value="Unassembled WGS sequence"/>
</dbReference>
<dbReference type="InterPro" id="IPR012338">
    <property type="entry name" value="Beta-lactam/transpept-like"/>
</dbReference>
<dbReference type="PANTHER" id="PTHR43283:SF7">
    <property type="entry name" value="BETA-LACTAMASE-RELATED DOMAIN-CONTAINING PROTEIN"/>
    <property type="match status" value="1"/>
</dbReference>
<evidence type="ECO:0000313" key="3">
    <source>
        <dbReference type="Proteomes" id="UP001165296"/>
    </source>
</evidence>
<reference evidence="2" key="1">
    <citation type="submission" date="2021-10" db="EMBL/GenBank/DDBJ databases">
        <authorList>
            <person name="Dean J.D."/>
            <person name="Kim M.K."/>
            <person name="Newey C.N."/>
            <person name="Stoker T.S."/>
            <person name="Thompson D.W."/>
            <person name="Grose J.H."/>
        </authorList>
    </citation>
    <scope>NUCLEOTIDE SEQUENCE</scope>
    <source>
        <strain evidence="2">BT178</strain>
    </source>
</reference>
<dbReference type="EMBL" id="JAJADR010000005">
    <property type="protein sequence ID" value="MCB2409782.1"/>
    <property type="molecule type" value="Genomic_DNA"/>
</dbReference>
<dbReference type="InterPro" id="IPR026444">
    <property type="entry name" value="Secre_tail"/>
</dbReference>
<evidence type="ECO:0000259" key="1">
    <source>
        <dbReference type="Pfam" id="PF00144"/>
    </source>
</evidence>
<accession>A0ABS8AU97</accession>
<keyword evidence="2" id="KW-0378">Hydrolase</keyword>
<proteinExistence type="predicted"/>
<keyword evidence="3" id="KW-1185">Reference proteome</keyword>
<dbReference type="SUPFAM" id="SSF56601">
    <property type="entry name" value="beta-lactamase/transpeptidase-like"/>
    <property type="match status" value="1"/>
</dbReference>
<dbReference type="Pfam" id="PF00144">
    <property type="entry name" value="Beta-lactamase"/>
    <property type="match status" value="1"/>
</dbReference>
<dbReference type="GO" id="GO:0016787">
    <property type="term" value="F:hydrolase activity"/>
    <property type="evidence" value="ECO:0007669"/>
    <property type="project" value="UniProtKB-KW"/>
</dbReference>
<evidence type="ECO:0000313" key="2">
    <source>
        <dbReference type="EMBL" id="MCB2409782.1"/>
    </source>
</evidence>
<protein>
    <submittedName>
        <fullName evidence="2">Serine hydrolase</fullName>
    </submittedName>
</protein>
<sequence length="469" mass="52100">MHIFSAIELTRCLNVAPDHLFKQLTAPAMRHLFLFSLLLLLLPGGRAASAQQLYYPPLSGNTWATVTPQSLGWCQPAQDSLLAFLERKHTKAFLILKDGRLAIEQYYGTYTQDSVWYWASAGKSLTAVLVGLAQQEGLLSIDDTTSRFLGRGWTTAPAAKERLIRLRHQLSMTTGLDDTPPPPCDNESSVATCLRYRTDAATRWAYHTGAYRLLQDEIATASGLTSTQFTNQRLGSRIGMVGLWRNYVYYSRARDMARFGLLVLGRGQWNGTAILRDTAYFRRMTTPSQSFNRSYGYLWWLNGQSSYQLPQSQLTFSGPLVPTAPPDMLAALGKNDQKIYVAPSLGLVVVRQGQSAGLPKLAVSSFDTELWRYIMQLYCPPLAASSRQSAAPVQLYPNPASQQLTIRPTEYSAGQQVRCLDMLGRELARLPLPTGGTTLTVAAWPPDLYLAQVLDGQGNVQSTQRFVKQ</sequence>
<dbReference type="NCBIfam" id="TIGR04183">
    <property type="entry name" value="Por_Secre_tail"/>
    <property type="match status" value="1"/>
</dbReference>
<organism evidence="2 3">
    <name type="scientific">Hymenobacter lucidus</name>
    <dbReference type="NCBI Taxonomy" id="2880930"/>
    <lineage>
        <taxon>Bacteria</taxon>
        <taxon>Pseudomonadati</taxon>
        <taxon>Bacteroidota</taxon>
        <taxon>Cytophagia</taxon>
        <taxon>Cytophagales</taxon>
        <taxon>Hymenobacteraceae</taxon>
        <taxon>Hymenobacter</taxon>
    </lineage>
</organism>
<dbReference type="PANTHER" id="PTHR43283">
    <property type="entry name" value="BETA-LACTAMASE-RELATED"/>
    <property type="match status" value="1"/>
</dbReference>
<name>A0ABS8AU97_9BACT</name>